<keyword evidence="1" id="KW-0812">Transmembrane</keyword>
<dbReference type="InterPro" id="IPR012874">
    <property type="entry name" value="DUF1673_METspp"/>
</dbReference>
<feature type="transmembrane region" description="Helical" evidence="1">
    <location>
        <begin position="124"/>
        <end position="146"/>
    </location>
</feature>
<organism evidence="2 3">
    <name type="scientific">Methanosarcina acetivorans</name>
    <dbReference type="NCBI Taxonomy" id="2214"/>
    <lineage>
        <taxon>Archaea</taxon>
        <taxon>Methanobacteriati</taxon>
        <taxon>Methanobacteriota</taxon>
        <taxon>Stenosarchaea group</taxon>
        <taxon>Methanomicrobia</taxon>
        <taxon>Methanosarcinales</taxon>
        <taxon>Methanosarcinaceae</taxon>
        <taxon>Methanosarcina</taxon>
    </lineage>
</organism>
<dbReference type="EMBL" id="DUJU01000106">
    <property type="protein sequence ID" value="HIH94203.1"/>
    <property type="molecule type" value="Genomic_DNA"/>
</dbReference>
<dbReference type="Proteomes" id="UP000600774">
    <property type="component" value="Unassembled WGS sequence"/>
</dbReference>
<keyword evidence="1" id="KW-1133">Transmembrane helix</keyword>
<comment type="caution">
    <text evidence="2">The sequence shown here is derived from an EMBL/GenBank/DDBJ whole genome shotgun (WGS) entry which is preliminary data.</text>
</comment>
<dbReference type="AlphaFoldDB" id="A0A832W8L9"/>
<evidence type="ECO:0000313" key="3">
    <source>
        <dbReference type="Proteomes" id="UP000600774"/>
    </source>
</evidence>
<proteinExistence type="predicted"/>
<evidence type="ECO:0000256" key="1">
    <source>
        <dbReference type="SAM" id="Phobius"/>
    </source>
</evidence>
<accession>A0A832W8L9</accession>
<dbReference type="GeneID" id="1476384"/>
<feature type="transmembrane region" description="Helical" evidence="1">
    <location>
        <begin position="58"/>
        <end position="77"/>
    </location>
</feature>
<gene>
    <name evidence="2" type="ORF">HA338_09195</name>
</gene>
<keyword evidence="1" id="KW-0472">Membrane</keyword>
<dbReference type="RefSeq" id="WP_011024366.1">
    <property type="nucleotide sequence ID" value="NZ_DUJU01000106.1"/>
</dbReference>
<feature type="transmembrane region" description="Helical" evidence="1">
    <location>
        <begin position="83"/>
        <end position="101"/>
    </location>
</feature>
<sequence length="209" mass="24438">MPVKILVCDQIKKFMGWCPNAKKLETGPRISSADFEAYGRSGEEKARSPEVLGSHSRLYTQLLLLPMFFTPIYINIFQKGINLEAFLLGLSLSLLTYLLGWKKQMHQYDAAKEKPVISPFFRKIFFYVFLFPFLSLGLLIAFLPYISSHAAYLFNDQVLYSFFSGTMILMWGFYFQLIYWERKNHVKMYMKREKGQHKLYVLGEKGGEM</sequence>
<name>A0A832W8L9_9EURY</name>
<reference evidence="2" key="1">
    <citation type="journal article" date="2020" name="bioRxiv">
        <title>A rank-normalized archaeal taxonomy based on genome phylogeny resolves widespread incomplete and uneven classifications.</title>
        <authorList>
            <person name="Rinke C."/>
            <person name="Chuvochina M."/>
            <person name="Mussig A.J."/>
            <person name="Chaumeil P.-A."/>
            <person name="Waite D.W."/>
            <person name="Whitman W.B."/>
            <person name="Parks D.H."/>
            <person name="Hugenholtz P."/>
        </authorList>
    </citation>
    <scope>NUCLEOTIDE SEQUENCE</scope>
    <source>
        <strain evidence="2">UBA8876</strain>
    </source>
</reference>
<dbReference type="Pfam" id="PF07895">
    <property type="entry name" value="DUF1673"/>
    <property type="match status" value="1"/>
</dbReference>
<protein>
    <submittedName>
        <fullName evidence="2">DUF1673 domain-containing protein</fullName>
    </submittedName>
</protein>
<feature type="transmembrane region" description="Helical" evidence="1">
    <location>
        <begin position="158"/>
        <end position="180"/>
    </location>
</feature>
<evidence type="ECO:0000313" key="2">
    <source>
        <dbReference type="EMBL" id="HIH94203.1"/>
    </source>
</evidence>